<evidence type="ECO:0000313" key="1">
    <source>
        <dbReference type="EMBL" id="RKS97519.1"/>
    </source>
</evidence>
<dbReference type="OrthoDB" id="1269659at2"/>
<dbReference type="AlphaFoldDB" id="A0A495SD20"/>
<protein>
    <recommendedName>
        <fullName evidence="3">Lipoprotein</fullName>
    </recommendedName>
</protein>
<accession>A0A495SD20</accession>
<keyword evidence="2" id="KW-1185">Reference proteome</keyword>
<name>A0A495SD20_9FLAO</name>
<evidence type="ECO:0000313" key="2">
    <source>
        <dbReference type="Proteomes" id="UP000272428"/>
    </source>
</evidence>
<sequence>MHFYIGFFLPDTMKIIMERSKFIYALPLFIVAFLISCEDKKLQSPEHKIDLFADERHEGKAYVMSEEECYDQSQMVITSADVKLVDSSSGRGKAVFIYKINSGDLVKTTRDSAVHYPLQFLSNSRLKLGKDSMYIYLQKLNGYRFIAKEKNLKYQWLKGASVYSVGKENK</sequence>
<evidence type="ECO:0008006" key="3">
    <source>
        <dbReference type="Google" id="ProtNLM"/>
    </source>
</evidence>
<comment type="caution">
    <text evidence="1">The sequence shown here is derived from an EMBL/GenBank/DDBJ whole genome shotgun (WGS) entry which is preliminary data.</text>
</comment>
<reference evidence="1 2" key="1">
    <citation type="submission" date="2018-10" db="EMBL/GenBank/DDBJ databases">
        <title>Genomic Encyclopedia of Archaeal and Bacterial Type Strains, Phase II (KMG-II): from individual species to whole genera.</title>
        <authorList>
            <person name="Goeker M."/>
        </authorList>
    </citation>
    <scope>NUCLEOTIDE SEQUENCE [LARGE SCALE GENOMIC DNA]</scope>
    <source>
        <strain evidence="1 2">DSM 14219</strain>
    </source>
</reference>
<gene>
    <name evidence="1" type="ORF">BCF58_1650</name>
</gene>
<dbReference type="EMBL" id="RBXB01000002">
    <property type="protein sequence ID" value="RKS97519.1"/>
    <property type="molecule type" value="Genomic_DNA"/>
</dbReference>
<dbReference type="Proteomes" id="UP000272428">
    <property type="component" value="Unassembled WGS sequence"/>
</dbReference>
<organism evidence="1 2">
    <name type="scientific">Chryseobacterium defluvii</name>
    <dbReference type="NCBI Taxonomy" id="160396"/>
    <lineage>
        <taxon>Bacteria</taxon>
        <taxon>Pseudomonadati</taxon>
        <taxon>Bacteroidota</taxon>
        <taxon>Flavobacteriia</taxon>
        <taxon>Flavobacteriales</taxon>
        <taxon>Weeksellaceae</taxon>
        <taxon>Chryseobacterium group</taxon>
        <taxon>Chryseobacterium</taxon>
    </lineage>
</organism>
<proteinExistence type="predicted"/>